<evidence type="ECO:0000256" key="1">
    <source>
        <dbReference type="SAM" id="MobiDB-lite"/>
    </source>
</evidence>
<name>A0ABQ1VG83_9RHOB</name>
<dbReference type="Gene3D" id="2.30.30.240">
    <property type="entry name" value="PRC-barrel domain"/>
    <property type="match status" value="1"/>
</dbReference>
<dbReference type="InterPro" id="IPR027275">
    <property type="entry name" value="PRC-brl_dom"/>
</dbReference>
<feature type="chain" id="PRO_5045983356" description="PRC-barrel domain-containing protein" evidence="2">
    <location>
        <begin position="22"/>
        <end position="275"/>
    </location>
</feature>
<dbReference type="PANTHER" id="PTHR36505">
    <property type="entry name" value="BLR1072 PROTEIN"/>
    <property type="match status" value="1"/>
</dbReference>
<feature type="domain" description="PRC-barrel" evidence="3">
    <location>
        <begin position="97"/>
        <end position="147"/>
    </location>
</feature>
<feature type="compositionally biased region" description="Low complexity" evidence="1">
    <location>
        <begin position="23"/>
        <end position="50"/>
    </location>
</feature>
<accession>A0ABQ1VG83</accession>
<comment type="caution">
    <text evidence="4">The sequence shown here is derived from an EMBL/GenBank/DDBJ whole genome shotgun (WGS) entry which is preliminary data.</text>
</comment>
<feature type="signal peptide" evidence="2">
    <location>
        <begin position="1"/>
        <end position="21"/>
    </location>
</feature>
<evidence type="ECO:0000313" key="5">
    <source>
        <dbReference type="Proteomes" id="UP000640509"/>
    </source>
</evidence>
<dbReference type="PANTHER" id="PTHR36505:SF1">
    <property type="entry name" value="BLR1072 PROTEIN"/>
    <property type="match status" value="1"/>
</dbReference>
<reference evidence="5" key="1">
    <citation type="journal article" date="2019" name="Int. J. Syst. Evol. Microbiol.">
        <title>The Global Catalogue of Microorganisms (GCM) 10K type strain sequencing project: providing services to taxonomists for standard genome sequencing and annotation.</title>
        <authorList>
            <consortium name="The Broad Institute Genomics Platform"/>
            <consortium name="The Broad Institute Genome Sequencing Center for Infectious Disease"/>
            <person name="Wu L."/>
            <person name="Ma J."/>
        </authorList>
    </citation>
    <scope>NUCLEOTIDE SEQUENCE [LARGE SCALE GENOMIC DNA]</scope>
    <source>
        <strain evidence="5">CGMCC 1.15419</strain>
    </source>
</reference>
<dbReference type="Pfam" id="PF05239">
    <property type="entry name" value="PRC"/>
    <property type="match status" value="1"/>
</dbReference>
<gene>
    <name evidence="4" type="ORF">GCM10011402_08380</name>
</gene>
<keyword evidence="2" id="KW-0732">Signal</keyword>
<sequence length="275" mass="27504">MRKLMLGTAMILPLMMGPAFAQDTATTPAPADPATDATTAPMGTDAAPAAEMPAGENTEAAADAAAEADVAASGKVEQEQAANELRIDWITDATVNSPEGEAIGEINDVIIDGEAGTVKAAVIGVGGFLGIGEKQIAVPWDQLTINYDAQEISSDLTKEEAEAAPEYVFREQEAAPDAMGTEGAAGGGMATDGTMATTPDSAAATTDPAMTGTAPATTTDPAMTGTDAATTTTTEPMEAPADTAETPATPPTDAAMEPEDDAAAEPAEGTTPATN</sequence>
<dbReference type="SUPFAM" id="SSF50346">
    <property type="entry name" value="PRC-barrel domain"/>
    <property type="match status" value="1"/>
</dbReference>
<protein>
    <recommendedName>
        <fullName evidence="3">PRC-barrel domain-containing protein</fullName>
    </recommendedName>
</protein>
<feature type="compositionally biased region" description="Low complexity" evidence="1">
    <location>
        <begin position="191"/>
        <end position="255"/>
    </location>
</feature>
<feature type="region of interest" description="Disordered" evidence="1">
    <location>
        <begin position="172"/>
        <end position="275"/>
    </location>
</feature>
<organism evidence="4 5">
    <name type="scientific">Paracoccus acridae</name>
    <dbReference type="NCBI Taxonomy" id="1795310"/>
    <lineage>
        <taxon>Bacteria</taxon>
        <taxon>Pseudomonadati</taxon>
        <taxon>Pseudomonadota</taxon>
        <taxon>Alphaproteobacteria</taxon>
        <taxon>Rhodobacterales</taxon>
        <taxon>Paracoccaceae</taxon>
        <taxon>Paracoccus</taxon>
    </lineage>
</organism>
<dbReference type="Proteomes" id="UP000640509">
    <property type="component" value="Unassembled WGS sequence"/>
</dbReference>
<evidence type="ECO:0000259" key="3">
    <source>
        <dbReference type="Pfam" id="PF05239"/>
    </source>
</evidence>
<keyword evidence="5" id="KW-1185">Reference proteome</keyword>
<proteinExistence type="predicted"/>
<evidence type="ECO:0000313" key="4">
    <source>
        <dbReference type="EMBL" id="GGF58672.1"/>
    </source>
</evidence>
<dbReference type="EMBL" id="BMIV01000002">
    <property type="protein sequence ID" value="GGF58672.1"/>
    <property type="molecule type" value="Genomic_DNA"/>
</dbReference>
<feature type="region of interest" description="Disordered" evidence="1">
    <location>
        <begin position="23"/>
        <end position="66"/>
    </location>
</feature>
<feature type="compositionally biased region" description="Low complexity" evidence="1">
    <location>
        <begin position="264"/>
        <end position="275"/>
    </location>
</feature>
<evidence type="ECO:0000256" key="2">
    <source>
        <dbReference type="SAM" id="SignalP"/>
    </source>
</evidence>
<dbReference type="RefSeq" id="WP_188714161.1">
    <property type="nucleotide sequence ID" value="NZ_BMIV01000002.1"/>
</dbReference>
<dbReference type="InterPro" id="IPR011033">
    <property type="entry name" value="PRC_barrel-like_sf"/>
</dbReference>